<feature type="transmembrane region" description="Helical" evidence="14">
    <location>
        <begin position="100"/>
        <end position="119"/>
    </location>
</feature>
<evidence type="ECO:0000313" key="17">
    <source>
        <dbReference type="Proteomes" id="UP000694569"/>
    </source>
</evidence>
<comment type="subcellular location">
    <subcellularLocation>
        <location evidence="1">Cell membrane</location>
        <topology evidence="1">Multi-pass membrane protein</topology>
    </subcellularLocation>
</comment>
<evidence type="ECO:0000256" key="13">
    <source>
        <dbReference type="ARBA" id="ARBA00023224"/>
    </source>
</evidence>
<evidence type="ECO:0000256" key="12">
    <source>
        <dbReference type="ARBA" id="ARBA00023180"/>
    </source>
</evidence>
<evidence type="ECO:0000256" key="2">
    <source>
        <dbReference type="ARBA" id="ARBA00010663"/>
    </source>
</evidence>
<dbReference type="Proteomes" id="UP000694569">
    <property type="component" value="Unplaced"/>
</dbReference>
<evidence type="ECO:0000256" key="1">
    <source>
        <dbReference type="ARBA" id="ARBA00004651"/>
    </source>
</evidence>
<dbReference type="Ensembl" id="ENSLLET00000036471.1">
    <property type="protein sequence ID" value="ENSLLEP00000035134.1"/>
    <property type="gene ID" value="ENSLLEG00000022229.1"/>
</dbReference>
<dbReference type="PANTHER" id="PTHR24242">
    <property type="entry name" value="G-PROTEIN COUPLED RECEPTOR"/>
    <property type="match status" value="1"/>
</dbReference>
<keyword evidence="6" id="KW-0552">Olfaction</keyword>
<dbReference type="GO" id="GO:0004930">
    <property type="term" value="F:G protein-coupled receptor activity"/>
    <property type="evidence" value="ECO:0007669"/>
    <property type="project" value="UniProtKB-KW"/>
</dbReference>
<evidence type="ECO:0000256" key="5">
    <source>
        <dbReference type="ARBA" id="ARBA00022692"/>
    </source>
</evidence>
<comment type="similarity">
    <text evidence="2">Belongs to the G-protein coupled receptor 1 family.</text>
</comment>
<evidence type="ECO:0000256" key="3">
    <source>
        <dbReference type="ARBA" id="ARBA00022475"/>
    </source>
</evidence>
<keyword evidence="7 14" id="KW-1133">Transmembrane helix</keyword>
<dbReference type="OrthoDB" id="9445499at2759"/>
<keyword evidence="12" id="KW-0325">Glycoprotein</keyword>
<dbReference type="CDD" id="cd13954">
    <property type="entry name" value="7tmA_OR"/>
    <property type="match status" value="1"/>
</dbReference>
<evidence type="ECO:0000256" key="14">
    <source>
        <dbReference type="SAM" id="Phobius"/>
    </source>
</evidence>
<evidence type="ECO:0000259" key="15">
    <source>
        <dbReference type="PROSITE" id="PS50262"/>
    </source>
</evidence>
<keyword evidence="11" id="KW-0675">Receptor</keyword>
<feature type="transmembrane region" description="Helical" evidence="14">
    <location>
        <begin position="241"/>
        <end position="260"/>
    </location>
</feature>
<keyword evidence="8" id="KW-0297">G-protein coupled receptor</keyword>
<name>A0A8C5QD27_9ANUR</name>
<evidence type="ECO:0000256" key="4">
    <source>
        <dbReference type="ARBA" id="ARBA00022606"/>
    </source>
</evidence>
<feature type="transmembrane region" description="Helical" evidence="14">
    <location>
        <begin position="140"/>
        <end position="163"/>
    </location>
</feature>
<keyword evidence="5 14" id="KW-0812">Transmembrane</keyword>
<reference evidence="16" key="1">
    <citation type="submission" date="2025-08" db="UniProtKB">
        <authorList>
            <consortium name="Ensembl"/>
        </authorList>
    </citation>
    <scope>IDENTIFICATION</scope>
</reference>
<dbReference type="PRINTS" id="PR00237">
    <property type="entry name" value="GPCRRHODOPSN"/>
</dbReference>
<evidence type="ECO:0000256" key="11">
    <source>
        <dbReference type="ARBA" id="ARBA00023170"/>
    </source>
</evidence>
<dbReference type="InterPro" id="IPR000725">
    <property type="entry name" value="Olfact_rcpt"/>
</dbReference>
<dbReference type="FunFam" id="1.20.1070.10:FF:000001">
    <property type="entry name" value="Olfactory receptor"/>
    <property type="match status" value="1"/>
</dbReference>
<organism evidence="16 17">
    <name type="scientific">Leptobrachium leishanense</name>
    <name type="common">Leishan spiny toad</name>
    <dbReference type="NCBI Taxonomy" id="445787"/>
    <lineage>
        <taxon>Eukaryota</taxon>
        <taxon>Metazoa</taxon>
        <taxon>Chordata</taxon>
        <taxon>Craniata</taxon>
        <taxon>Vertebrata</taxon>
        <taxon>Euteleostomi</taxon>
        <taxon>Amphibia</taxon>
        <taxon>Batrachia</taxon>
        <taxon>Anura</taxon>
        <taxon>Pelobatoidea</taxon>
        <taxon>Megophryidae</taxon>
        <taxon>Leptobrachium</taxon>
    </lineage>
</organism>
<dbReference type="PRINTS" id="PR00245">
    <property type="entry name" value="OLFACTORYR"/>
</dbReference>
<dbReference type="FunFam" id="1.10.1220.70:FF:000001">
    <property type="entry name" value="Olfactory receptor"/>
    <property type="match status" value="1"/>
</dbReference>
<evidence type="ECO:0000256" key="8">
    <source>
        <dbReference type="ARBA" id="ARBA00023040"/>
    </source>
</evidence>
<feature type="domain" description="G-protein coupled receptors family 1 profile" evidence="15">
    <location>
        <begin position="40"/>
        <end position="289"/>
    </location>
</feature>
<dbReference type="GO" id="GO:0004984">
    <property type="term" value="F:olfactory receptor activity"/>
    <property type="evidence" value="ECO:0007669"/>
    <property type="project" value="InterPro"/>
</dbReference>
<reference evidence="16" key="2">
    <citation type="submission" date="2025-09" db="UniProtKB">
        <authorList>
            <consortium name="Ensembl"/>
        </authorList>
    </citation>
    <scope>IDENTIFICATION</scope>
</reference>
<keyword evidence="17" id="KW-1185">Reference proteome</keyword>
<evidence type="ECO:0000256" key="6">
    <source>
        <dbReference type="ARBA" id="ARBA00022725"/>
    </source>
</evidence>
<keyword evidence="9 14" id="KW-0472">Membrane</keyword>
<feature type="transmembrane region" description="Helical" evidence="14">
    <location>
        <begin position="196"/>
        <end position="220"/>
    </location>
</feature>
<dbReference type="GO" id="GO:0005886">
    <property type="term" value="C:plasma membrane"/>
    <property type="evidence" value="ECO:0007669"/>
    <property type="project" value="UniProtKB-SubCell"/>
</dbReference>
<evidence type="ECO:0000256" key="9">
    <source>
        <dbReference type="ARBA" id="ARBA00023136"/>
    </source>
</evidence>
<dbReference type="InterPro" id="IPR000276">
    <property type="entry name" value="GPCR_Rhodpsn"/>
</dbReference>
<evidence type="ECO:0000256" key="10">
    <source>
        <dbReference type="ARBA" id="ARBA00023157"/>
    </source>
</evidence>
<dbReference type="PANTHER" id="PTHR24242:SF359">
    <property type="entry name" value="ODORANT RECEPTOR-RELATED"/>
    <property type="match status" value="1"/>
</dbReference>
<feature type="transmembrane region" description="Helical" evidence="14">
    <location>
        <begin position="26"/>
        <end position="50"/>
    </location>
</feature>
<keyword evidence="13" id="KW-0807">Transducer</keyword>
<feature type="transmembrane region" description="Helical" evidence="14">
    <location>
        <begin position="57"/>
        <end position="74"/>
    </location>
</feature>
<evidence type="ECO:0000313" key="16">
    <source>
        <dbReference type="Ensembl" id="ENSLLEP00000035134.1"/>
    </source>
</evidence>
<dbReference type="InterPro" id="IPR050939">
    <property type="entry name" value="Olfactory_GPCR1"/>
</dbReference>
<dbReference type="Pfam" id="PF13853">
    <property type="entry name" value="7tm_4"/>
    <property type="match status" value="1"/>
</dbReference>
<proteinExistence type="inferred from homology"/>
<keyword evidence="4" id="KW-0716">Sensory transduction</keyword>
<protein>
    <recommendedName>
        <fullName evidence="15">G-protein coupled receptors family 1 profile domain-containing protein</fullName>
    </recommendedName>
</protein>
<dbReference type="GeneTree" id="ENSGT01140000282520"/>
<feature type="transmembrane region" description="Helical" evidence="14">
    <location>
        <begin position="272"/>
        <end position="291"/>
    </location>
</feature>
<keyword evidence="10" id="KW-1015">Disulfide bond</keyword>
<accession>A0A8C5QD27</accession>
<dbReference type="Gene3D" id="1.20.1070.10">
    <property type="entry name" value="Rhodopsin 7-helix transmembrane proteins"/>
    <property type="match status" value="1"/>
</dbReference>
<dbReference type="SUPFAM" id="SSF81321">
    <property type="entry name" value="Family A G protein-coupled receptor-like"/>
    <property type="match status" value="1"/>
</dbReference>
<dbReference type="InterPro" id="IPR017452">
    <property type="entry name" value="GPCR_Rhodpsn_7TM"/>
</dbReference>
<dbReference type="PROSITE" id="PS50262">
    <property type="entry name" value="G_PROTEIN_RECEP_F1_2"/>
    <property type="match status" value="1"/>
</dbReference>
<dbReference type="AlphaFoldDB" id="A0A8C5QD27"/>
<sequence length="313" mass="35394">MKNNVTLASEFILVWFSLSHETSFCLFLLISIVYVVSIVCNAVIITVVTLNQSLHKPMYIFIGGLSFLELWYPTSTVPKLLWALFTKDKSISFEGCMTQFYFHFSCGTTQNFLLAIMAFDRYVAICHPLRYIVIVSPRTCMNLLLVSWIFSFIIIAIPCLQISSLVLCYNEIDHYYCDFAPLLKLSCSDITAVENIFFAIACFVILGCCFLLIILSYIFILHTMLSLPTSSGRSKAFSTCASHLSVVALFYGTIVFMFVRPTTSDLLSVNKFVSIIPSIVTPVLNPLIYSLRNQEVKHSAKKLLDKLKCQQES</sequence>
<evidence type="ECO:0000256" key="7">
    <source>
        <dbReference type="ARBA" id="ARBA00022989"/>
    </source>
</evidence>
<keyword evidence="3" id="KW-1003">Cell membrane</keyword>